<reference evidence="1" key="1">
    <citation type="submission" date="2021-05" db="EMBL/GenBank/DDBJ databases">
        <authorList>
            <person name="Scholz U."/>
            <person name="Mascher M."/>
            <person name="Fiebig A."/>
        </authorList>
    </citation>
    <scope>NUCLEOTIDE SEQUENCE [LARGE SCALE GENOMIC DNA]</scope>
</reference>
<proteinExistence type="predicted"/>
<accession>A0ACD5YDR9</accession>
<evidence type="ECO:0000313" key="1">
    <source>
        <dbReference type="EnsemblPlants" id="AVESA.00010b.r2.5DG0955220.1.CDS"/>
    </source>
</evidence>
<sequence>MSYGSGSQMIIRCKTATLTLFLVVLLGCHAFSAHCGRELDGGGGDGQTGHEMLKPLPGKCVKSTCVAADGLDSKSWCFCCLSTPESPCFGKEADCVKVCRPEVLPPPAGAGSGGD</sequence>
<dbReference type="EnsemblPlants" id="AVESA.00010b.r2.5DG0955220.1">
    <property type="protein sequence ID" value="AVESA.00010b.r2.5DG0955220.1.CDS"/>
    <property type="gene ID" value="AVESA.00010b.r2.5DG0955220"/>
</dbReference>
<protein>
    <submittedName>
        <fullName evidence="1">Uncharacterized protein</fullName>
    </submittedName>
</protein>
<dbReference type="Proteomes" id="UP001732700">
    <property type="component" value="Chromosome 5D"/>
</dbReference>
<reference evidence="1" key="2">
    <citation type="submission" date="2025-09" db="UniProtKB">
        <authorList>
            <consortium name="EnsemblPlants"/>
        </authorList>
    </citation>
    <scope>IDENTIFICATION</scope>
</reference>
<name>A0ACD5YDR9_AVESA</name>
<keyword evidence="2" id="KW-1185">Reference proteome</keyword>
<evidence type="ECO:0000313" key="2">
    <source>
        <dbReference type="Proteomes" id="UP001732700"/>
    </source>
</evidence>
<organism evidence="1 2">
    <name type="scientific">Avena sativa</name>
    <name type="common">Oat</name>
    <dbReference type="NCBI Taxonomy" id="4498"/>
    <lineage>
        <taxon>Eukaryota</taxon>
        <taxon>Viridiplantae</taxon>
        <taxon>Streptophyta</taxon>
        <taxon>Embryophyta</taxon>
        <taxon>Tracheophyta</taxon>
        <taxon>Spermatophyta</taxon>
        <taxon>Magnoliopsida</taxon>
        <taxon>Liliopsida</taxon>
        <taxon>Poales</taxon>
        <taxon>Poaceae</taxon>
        <taxon>BOP clade</taxon>
        <taxon>Pooideae</taxon>
        <taxon>Poodae</taxon>
        <taxon>Poeae</taxon>
        <taxon>Poeae Chloroplast Group 1 (Aveneae type)</taxon>
        <taxon>Aveninae</taxon>
        <taxon>Avena</taxon>
    </lineage>
</organism>